<protein>
    <submittedName>
        <fullName evidence="2">Capsid scaffolding protein O</fullName>
    </submittedName>
</protein>
<sequence>MTTKSKWFVVATEGATTDGREISREWLTQIEENYDPKNNYGARINLEHFRWRWFEKDDPHSYSYGDVLAVKTEEREDGKLQLLAEIAPTEALVKLVKDKQKVYTSVEIDLNFADTGEAYLVGLAVTDTPASLGTEYLTFCAGATHNPLADRKQKPENLVSEAVEANLEFTAEPEKGAWLEKFKAMFTKAKTDNDGKFAEHEKAMELLAEQFSKVSTENDRLQTELSTLQTEFTELQKQAGEFAEKFAKLEQEPSANYTPRPKATGAKAGDVQTDF</sequence>
<name>A0A0M3LNM2_9CAUD</name>
<dbReference type="GeneID" id="26634281"/>
<dbReference type="RefSeq" id="YP_009207756.1">
    <property type="nucleotide sequence ID" value="NC_028898.1"/>
</dbReference>
<reference evidence="2 3" key="1">
    <citation type="journal article" date="2015" name="BMC Microbiol.">
        <title>Comparative analysis of multiple inducible phages from Mannheimia haemolytica.</title>
        <authorList>
            <person name="Niu Y.D."/>
            <person name="Cook S.R."/>
            <person name="Wang J."/>
            <person name="Klima C.L."/>
            <person name="Hsu Y.H."/>
            <person name="Kropinski A.M."/>
            <person name="Turner D."/>
            <person name="McAllister T.A."/>
        </authorList>
    </citation>
    <scope>NUCLEOTIDE SEQUENCE [LARGE SCALE GENOMIC DNA]</scope>
</reference>
<dbReference type="EMBL" id="KP137434">
    <property type="protein sequence ID" value="AJA72927.1"/>
    <property type="molecule type" value="Genomic_DNA"/>
</dbReference>
<evidence type="ECO:0000313" key="3">
    <source>
        <dbReference type="Proteomes" id="UP000203706"/>
    </source>
</evidence>
<proteinExistence type="predicted"/>
<gene>
    <name evidence="2" type="ORF">587AP1_03</name>
</gene>
<dbReference type="KEGG" id="vg:26634281"/>
<dbReference type="Proteomes" id="UP000203706">
    <property type="component" value="Segment"/>
</dbReference>
<evidence type="ECO:0000313" key="2">
    <source>
        <dbReference type="EMBL" id="AJA72927.1"/>
    </source>
</evidence>
<dbReference type="OrthoDB" id="6820at10239"/>
<dbReference type="GO" id="GO:0019069">
    <property type="term" value="P:viral capsid assembly"/>
    <property type="evidence" value="ECO:0007669"/>
    <property type="project" value="InterPro"/>
</dbReference>
<feature type="region of interest" description="Disordered" evidence="1">
    <location>
        <begin position="249"/>
        <end position="275"/>
    </location>
</feature>
<dbReference type="InterPro" id="IPR009228">
    <property type="entry name" value="Capsid_scaffold_GpO"/>
</dbReference>
<accession>A0A0M3LNM2</accession>
<evidence type="ECO:0000256" key="1">
    <source>
        <dbReference type="SAM" id="MobiDB-lite"/>
    </source>
</evidence>
<dbReference type="Pfam" id="PF05929">
    <property type="entry name" value="Phage_GPO"/>
    <property type="match status" value="1"/>
</dbReference>
<organism evidence="2 3">
    <name type="scientific">Mannheimia phage vB_MhM_587AP1</name>
    <dbReference type="NCBI Taxonomy" id="1572744"/>
    <lineage>
        <taxon>Viruses</taxon>
        <taxon>Duplodnaviria</taxon>
        <taxon>Heunggongvirae</taxon>
        <taxon>Uroviricota</taxon>
        <taxon>Caudoviricetes</taxon>
        <taxon>Peduoviridae</taxon>
        <taxon>Baylorvirus</taxon>
        <taxon>Baylorvirus bv1127AP1</taxon>
    </lineage>
</organism>